<comment type="caution">
    <text evidence="1">The sequence shown here is derived from an EMBL/GenBank/DDBJ whole genome shotgun (WGS) entry which is preliminary data.</text>
</comment>
<dbReference type="EMBL" id="CM055748">
    <property type="protein sequence ID" value="KAJ7995434.1"/>
    <property type="molecule type" value="Genomic_DNA"/>
</dbReference>
<organism evidence="1 2">
    <name type="scientific">Dallia pectoralis</name>
    <name type="common">Alaska blackfish</name>
    <dbReference type="NCBI Taxonomy" id="75939"/>
    <lineage>
        <taxon>Eukaryota</taxon>
        <taxon>Metazoa</taxon>
        <taxon>Chordata</taxon>
        <taxon>Craniata</taxon>
        <taxon>Vertebrata</taxon>
        <taxon>Euteleostomi</taxon>
        <taxon>Actinopterygii</taxon>
        <taxon>Neopterygii</taxon>
        <taxon>Teleostei</taxon>
        <taxon>Protacanthopterygii</taxon>
        <taxon>Esociformes</taxon>
        <taxon>Umbridae</taxon>
        <taxon>Dallia</taxon>
    </lineage>
</organism>
<keyword evidence="2" id="KW-1185">Reference proteome</keyword>
<proteinExistence type="predicted"/>
<protein>
    <submittedName>
        <fullName evidence="1">Uncharacterized protein</fullName>
    </submittedName>
</protein>
<name>A0ACC2FVJ3_DALPE</name>
<accession>A0ACC2FVJ3</accession>
<sequence>MQMLARARLIIVEWSGRDGGEAVDGGGLSGLAGKHNAGMKGPTSTRLGSHRVGAREIRSSAGPGSHGGGYGRNSARSRHLRSPQLIPPRSFQFTINQIMGRSQRKSHAML</sequence>
<reference evidence="1" key="1">
    <citation type="submission" date="2021-05" db="EMBL/GenBank/DDBJ databases">
        <authorList>
            <person name="Pan Q."/>
            <person name="Jouanno E."/>
            <person name="Zahm M."/>
            <person name="Klopp C."/>
            <person name="Cabau C."/>
            <person name="Louis A."/>
            <person name="Berthelot C."/>
            <person name="Parey E."/>
            <person name="Roest Crollius H."/>
            <person name="Montfort J."/>
            <person name="Robinson-Rechavi M."/>
            <person name="Bouchez O."/>
            <person name="Lampietro C."/>
            <person name="Lopez Roques C."/>
            <person name="Donnadieu C."/>
            <person name="Postlethwait J."/>
            <person name="Bobe J."/>
            <person name="Dillon D."/>
            <person name="Chandos A."/>
            <person name="von Hippel F."/>
            <person name="Guiguen Y."/>
        </authorList>
    </citation>
    <scope>NUCLEOTIDE SEQUENCE</scope>
    <source>
        <strain evidence="1">YG-Jan2019</strain>
    </source>
</reference>
<gene>
    <name evidence="1" type="ORF">DPEC_G00244530</name>
</gene>
<evidence type="ECO:0000313" key="2">
    <source>
        <dbReference type="Proteomes" id="UP001157502"/>
    </source>
</evidence>
<evidence type="ECO:0000313" key="1">
    <source>
        <dbReference type="EMBL" id="KAJ7995434.1"/>
    </source>
</evidence>
<dbReference type="Proteomes" id="UP001157502">
    <property type="component" value="Chromosome 21"/>
</dbReference>